<evidence type="ECO:0000313" key="1">
    <source>
        <dbReference type="EMBL" id="GMI39258.1"/>
    </source>
</evidence>
<proteinExistence type="predicted"/>
<gene>
    <name evidence="1" type="ORF">TeGR_g11110</name>
</gene>
<reference evidence="1 2" key="1">
    <citation type="journal article" date="2023" name="Commun. Biol.">
        <title>Genome analysis of Parmales, the sister group of diatoms, reveals the evolutionary specialization of diatoms from phago-mixotrophs to photoautotrophs.</title>
        <authorList>
            <person name="Ban H."/>
            <person name="Sato S."/>
            <person name="Yoshikawa S."/>
            <person name="Yamada K."/>
            <person name="Nakamura Y."/>
            <person name="Ichinomiya M."/>
            <person name="Sato N."/>
            <person name="Blanc-Mathieu R."/>
            <person name="Endo H."/>
            <person name="Kuwata A."/>
            <person name="Ogata H."/>
        </authorList>
    </citation>
    <scope>NUCLEOTIDE SEQUENCE [LARGE SCALE GENOMIC DNA]</scope>
</reference>
<accession>A0ABQ6N3A4</accession>
<evidence type="ECO:0000313" key="2">
    <source>
        <dbReference type="Proteomes" id="UP001165060"/>
    </source>
</evidence>
<organism evidence="1 2">
    <name type="scientific">Tetraparma gracilis</name>
    <dbReference type="NCBI Taxonomy" id="2962635"/>
    <lineage>
        <taxon>Eukaryota</taxon>
        <taxon>Sar</taxon>
        <taxon>Stramenopiles</taxon>
        <taxon>Ochrophyta</taxon>
        <taxon>Bolidophyceae</taxon>
        <taxon>Parmales</taxon>
        <taxon>Triparmaceae</taxon>
        <taxon>Tetraparma</taxon>
    </lineage>
</organism>
<dbReference type="EMBL" id="BRYB01002075">
    <property type="protein sequence ID" value="GMI39258.1"/>
    <property type="molecule type" value="Genomic_DNA"/>
</dbReference>
<dbReference type="Proteomes" id="UP001165060">
    <property type="component" value="Unassembled WGS sequence"/>
</dbReference>
<comment type="caution">
    <text evidence="1">The sequence shown here is derived from an EMBL/GenBank/DDBJ whole genome shotgun (WGS) entry which is preliminary data.</text>
</comment>
<protein>
    <submittedName>
        <fullName evidence="1">Uncharacterized protein</fullName>
    </submittedName>
</protein>
<keyword evidence="2" id="KW-1185">Reference proteome</keyword>
<sequence length="131" mass="13601">MGADLRQLSELFSNHLKASEVEDGQHAVIQSPICSSASSSGSSIEVSVDYNGVVSALPSFPSTFTGLQLKSLAIATAGAGGGFQDYFLTLNALPFGARSRVSDHSGVVEGATLLRLVLEDVGDRRKAVGMT</sequence>
<name>A0ABQ6N3A4_9STRA</name>